<dbReference type="InterPro" id="IPR006311">
    <property type="entry name" value="TAT_signal"/>
</dbReference>
<name>A0ABW2CXG3_9ACTN</name>
<dbReference type="InterPro" id="IPR014349">
    <property type="entry name" value="Rieske_Fe-S_prot"/>
</dbReference>
<evidence type="ECO:0000256" key="9">
    <source>
        <dbReference type="ARBA" id="ARBA00034078"/>
    </source>
</evidence>
<evidence type="ECO:0000259" key="10">
    <source>
        <dbReference type="PROSITE" id="PS51296"/>
    </source>
</evidence>
<sequence length="148" mass="14407">MSDEMTTGAAVAAGNGGVGRRAVLCGAGAAGAALLAAGCGGGGKEPEPADKLKGKEIGKVADVPVGGGRVYADTKIVVTQPSKGTFKAFSAVCTHQGCLANKVAGGTIDCPCHGSKFEIADGSVAHGPASKALQEYPVQVKGDAIVVA</sequence>
<proteinExistence type="predicted"/>
<feature type="domain" description="Rieske" evidence="10">
    <location>
        <begin position="55"/>
        <end position="147"/>
    </location>
</feature>
<keyword evidence="7" id="KW-1015">Disulfide bond</keyword>
<evidence type="ECO:0000256" key="6">
    <source>
        <dbReference type="ARBA" id="ARBA00023014"/>
    </source>
</evidence>
<dbReference type="EMBL" id="JBHSXS010000042">
    <property type="protein sequence ID" value="MFC6885778.1"/>
    <property type="molecule type" value="Genomic_DNA"/>
</dbReference>
<keyword evidence="4" id="KW-0479">Metal-binding</keyword>
<evidence type="ECO:0000256" key="1">
    <source>
        <dbReference type="ARBA" id="ARBA00002494"/>
    </source>
</evidence>
<dbReference type="PANTHER" id="PTHR10134">
    <property type="entry name" value="CYTOCHROME B-C1 COMPLEX SUBUNIT RIESKE, MITOCHONDRIAL"/>
    <property type="match status" value="1"/>
</dbReference>
<organism evidence="11 12">
    <name type="scientific">Actinomadura yumaensis</name>
    <dbReference type="NCBI Taxonomy" id="111807"/>
    <lineage>
        <taxon>Bacteria</taxon>
        <taxon>Bacillati</taxon>
        <taxon>Actinomycetota</taxon>
        <taxon>Actinomycetes</taxon>
        <taxon>Streptosporangiales</taxon>
        <taxon>Thermomonosporaceae</taxon>
        <taxon>Actinomadura</taxon>
    </lineage>
</organism>
<dbReference type="Gene3D" id="2.102.10.10">
    <property type="entry name" value="Rieske [2Fe-2S] iron-sulphur domain"/>
    <property type="match status" value="1"/>
</dbReference>
<dbReference type="RefSeq" id="WP_241684181.1">
    <property type="nucleotide sequence ID" value="NZ_JBHSXS010000042.1"/>
</dbReference>
<dbReference type="CDD" id="cd03467">
    <property type="entry name" value="Rieske"/>
    <property type="match status" value="1"/>
</dbReference>
<comment type="cofactor">
    <cofactor evidence="9">
        <name>[2Fe-2S] cluster</name>
        <dbReference type="ChEBI" id="CHEBI:190135"/>
    </cofactor>
</comment>
<keyword evidence="5" id="KW-0408">Iron</keyword>
<comment type="caution">
    <text evidence="11">The sequence shown here is derived from an EMBL/GenBank/DDBJ whole genome shotgun (WGS) entry which is preliminary data.</text>
</comment>
<accession>A0ABW2CXG3</accession>
<dbReference type="InterPro" id="IPR005805">
    <property type="entry name" value="Rieske_Fe-S_prot_C"/>
</dbReference>
<gene>
    <name evidence="11" type="ORF">ACFQKB_38875</name>
</gene>
<evidence type="ECO:0000256" key="3">
    <source>
        <dbReference type="ARBA" id="ARBA00022714"/>
    </source>
</evidence>
<dbReference type="Pfam" id="PF00355">
    <property type="entry name" value="Rieske"/>
    <property type="match status" value="1"/>
</dbReference>
<evidence type="ECO:0000256" key="2">
    <source>
        <dbReference type="ARBA" id="ARBA00015816"/>
    </source>
</evidence>
<dbReference type="PROSITE" id="PS51318">
    <property type="entry name" value="TAT"/>
    <property type="match status" value="1"/>
</dbReference>
<dbReference type="Proteomes" id="UP001596380">
    <property type="component" value="Unassembled WGS sequence"/>
</dbReference>
<protein>
    <recommendedName>
        <fullName evidence="2">Cytochrome bc1 complex Rieske iron-sulfur subunit</fullName>
    </recommendedName>
    <alternativeName>
        <fullName evidence="8">Cytochrome bc1 reductase complex subunit QcrA</fullName>
    </alternativeName>
</protein>
<keyword evidence="6" id="KW-0411">Iron-sulfur</keyword>
<keyword evidence="12" id="KW-1185">Reference proteome</keyword>
<evidence type="ECO:0000256" key="4">
    <source>
        <dbReference type="ARBA" id="ARBA00022723"/>
    </source>
</evidence>
<evidence type="ECO:0000256" key="8">
    <source>
        <dbReference type="ARBA" id="ARBA00029586"/>
    </source>
</evidence>
<evidence type="ECO:0000313" key="12">
    <source>
        <dbReference type="Proteomes" id="UP001596380"/>
    </source>
</evidence>
<comment type="function">
    <text evidence="1">Iron-sulfur subunit of the cytochrome bc1 complex, an essential component of the respiratory electron transport chain required for ATP synthesis. The bc1 complex catalyzes the oxidation of menaquinol and the reduction of cytochrome c in the respiratory chain. The bc1 complex operates through a Q-cycle mechanism that couples electron transfer to generation of the proton gradient that drives ATP synthesis.</text>
</comment>
<dbReference type="InterPro" id="IPR036922">
    <property type="entry name" value="Rieske_2Fe-2S_sf"/>
</dbReference>
<dbReference type="PRINTS" id="PR00162">
    <property type="entry name" value="RIESKE"/>
</dbReference>
<dbReference type="InterPro" id="IPR017941">
    <property type="entry name" value="Rieske_2Fe-2S"/>
</dbReference>
<evidence type="ECO:0000256" key="7">
    <source>
        <dbReference type="ARBA" id="ARBA00023157"/>
    </source>
</evidence>
<dbReference type="PROSITE" id="PS51296">
    <property type="entry name" value="RIESKE"/>
    <property type="match status" value="1"/>
</dbReference>
<keyword evidence="3" id="KW-0001">2Fe-2S</keyword>
<evidence type="ECO:0000256" key="5">
    <source>
        <dbReference type="ARBA" id="ARBA00023004"/>
    </source>
</evidence>
<dbReference type="SUPFAM" id="SSF50022">
    <property type="entry name" value="ISP domain"/>
    <property type="match status" value="1"/>
</dbReference>
<evidence type="ECO:0000313" key="11">
    <source>
        <dbReference type="EMBL" id="MFC6885778.1"/>
    </source>
</evidence>
<reference evidence="12" key="1">
    <citation type="journal article" date="2019" name="Int. J. Syst. Evol. Microbiol.">
        <title>The Global Catalogue of Microorganisms (GCM) 10K type strain sequencing project: providing services to taxonomists for standard genome sequencing and annotation.</title>
        <authorList>
            <consortium name="The Broad Institute Genomics Platform"/>
            <consortium name="The Broad Institute Genome Sequencing Center for Infectious Disease"/>
            <person name="Wu L."/>
            <person name="Ma J."/>
        </authorList>
    </citation>
    <scope>NUCLEOTIDE SEQUENCE [LARGE SCALE GENOMIC DNA]</scope>
    <source>
        <strain evidence="12">JCM 3369</strain>
    </source>
</reference>